<sequence length="140" mass="15478">MAHNSAVVTSESRMFHQGTPVDPLDIWDGFSHNDSAVKPLQRIAQHILSICPNSASCERLFSIFGAILTKWQNRLSTENLMLLAELKMCLHEEYVRAGSVKKRLKRRYCDGPNNDPEVNQSSGASHTVDGSEDGVHASGD</sequence>
<organism evidence="3 4">
    <name type="scientific">Rhizopogon vesiculosus</name>
    <dbReference type="NCBI Taxonomy" id="180088"/>
    <lineage>
        <taxon>Eukaryota</taxon>
        <taxon>Fungi</taxon>
        <taxon>Dikarya</taxon>
        <taxon>Basidiomycota</taxon>
        <taxon>Agaricomycotina</taxon>
        <taxon>Agaricomycetes</taxon>
        <taxon>Agaricomycetidae</taxon>
        <taxon>Boletales</taxon>
        <taxon>Suillineae</taxon>
        <taxon>Rhizopogonaceae</taxon>
        <taxon>Rhizopogon</taxon>
    </lineage>
</organism>
<evidence type="ECO:0000313" key="4">
    <source>
        <dbReference type="Proteomes" id="UP000183567"/>
    </source>
</evidence>
<feature type="compositionally biased region" description="Polar residues" evidence="1">
    <location>
        <begin position="116"/>
        <end position="125"/>
    </location>
</feature>
<keyword evidence="4" id="KW-1185">Reference proteome</keyword>
<dbReference type="Proteomes" id="UP000183567">
    <property type="component" value="Unassembled WGS sequence"/>
</dbReference>
<dbReference type="AlphaFoldDB" id="A0A1J8R0V9"/>
<dbReference type="SUPFAM" id="SSF53098">
    <property type="entry name" value="Ribonuclease H-like"/>
    <property type="match status" value="1"/>
</dbReference>
<dbReference type="InterPro" id="IPR012337">
    <property type="entry name" value="RNaseH-like_sf"/>
</dbReference>
<comment type="caution">
    <text evidence="3">The sequence shown here is derived from an EMBL/GenBank/DDBJ whole genome shotgun (WGS) entry which is preliminary data.</text>
</comment>
<dbReference type="GO" id="GO:0046983">
    <property type="term" value="F:protein dimerization activity"/>
    <property type="evidence" value="ECO:0007669"/>
    <property type="project" value="InterPro"/>
</dbReference>
<dbReference type="OrthoDB" id="3270501at2759"/>
<feature type="non-terminal residue" evidence="3">
    <location>
        <position position="140"/>
    </location>
</feature>
<evidence type="ECO:0000259" key="2">
    <source>
        <dbReference type="Pfam" id="PF05699"/>
    </source>
</evidence>
<gene>
    <name evidence="3" type="ORF">AZE42_13127</name>
</gene>
<feature type="region of interest" description="Disordered" evidence="1">
    <location>
        <begin position="106"/>
        <end position="140"/>
    </location>
</feature>
<evidence type="ECO:0000256" key="1">
    <source>
        <dbReference type="SAM" id="MobiDB-lite"/>
    </source>
</evidence>
<dbReference type="InterPro" id="IPR008906">
    <property type="entry name" value="HATC_C_dom"/>
</dbReference>
<proteinExistence type="predicted"/>
<name>A0A1J8R0V9_9AGAM</name>
<dbReference type="Pfam" id="PF05699">
    <property type="entry name" value="Dimer_Tnp_hAT"/>
    <property type="match status" value="1"/>
</dbReference>
<evidence type="ECO:0000313" key="3">
    <source>
        <dbReference type="EMBL" id="OJA15362.1"/>
    </source>
</evidence>
<feature type="domain" description="HAT C-terminal dimerisation" evidence="2">
    <location>
        <begin position="19"/>
        <end position="83"/>
    </location>
</feature>
<dbReference type="EMBL" id="LVVM01003182">
    <property type="protein sequence ID" value="OJA15362.1"/>
    <property type="molecule type" value="Genomic_DNA"/>
</dbReference>
<accession>A0A1J8R0V9</accession>
<protein>
    <recommendedName>
        <fullName evidence="2">HAT C-terminal dimerisation domain-containing protein</fullName>
    </recommendedName>
</protein>
<reference evidence="3 4" key="1">
    <citation type="submission" date="2016-03" db="EMBL/GenBank/DDBJ databases">
        <title>Comparative genomics of the ectomycorrhizal sister species Rhizopogon vinicolor and Rhizopogon vesiculosus (Basidiomycota: Boletales) reveals a divergence of the mating type B locus.</title>
        <authorList>
            <person name="Mujic A.B."/>
            <person name="Kuo A."/>
            <person name="Tritt A."/>
            <person name="Lipzen A."/>
            <person name="Chen C."/>
            <person name="Johnson J."/>
            <person name="Sharma A."/>
            <person name="Barry K."/>
            <person name="Grigoriev I.V."/>
            <person name="Spatafora J.W."/>
        </authorList>
    </citation>
    <scope>NUCLEOTIDE SEQUENCE [LARGE SCALE GENOMIC DNA]</scope>
    <source>
        <strain evidence="3 4">AM-OR11-056</strain>
    </source>
</reference>